<dbReference type="PATRIC" id="fig|1333534.5.peg.350"/>
<organism evidence="2 3">
    <name type="scientific">Paenibacillus durus ATCC 35681</name>
    <dbReference type="NCBI Taxonomy" id="1333534"/>
    <lineage>
        <taxon>Bacteria</taxon>
        <taxon>Bacillati</taxon>
        <taxon>Bacillota</taxon>
        <taxon>Bacilli</taxon>
        <taxon>Bacillales</taxon>
        <taxon>Paenibacillaceae</taxon>
        <taxon>Paenibacillus</taxon>
    </lineage>
</organism>
<evidence type="ECO:0000313" key="2">
    <source>
        <dbReference type="EMBL" id="AKG33460.1"/>
    </source>
</evidence>
<dbReference type="Proteomes" id="UP000034189">
    <property type="component" value="Chromosome"/>
</dbReference>
<dbReference type="RefSeq" id="WP_046722697.1">
    <property type="nucleotide sequence ID" value="NZ_CP011114.1"/>
</dbReference>
<reference evidence="2 3" key="2">
    <citation type="journal article" date="2016" name="Genome Announc.">
        <title>Genome Sequence of a Gram-Positive Diazotroph, Paenibacillus durus Type Strain ATCC 35681.</title>
        <authorList>
            <person name="Halim M.A."/>
            <person name="Rahman A.Y."/>
            <person name="Sim K.S."/>
            <person name="Yam H.C."/>
            <person name="Rahim A.A."/>
            <person name="Ghazali A.H."/>
            <person name="Najimudin N."/>
        </authorList>
    </citation>
    <scope>NUCLEOTIDE SEQUENCE [LARGE SCALE GENOMIC DNA]</scope>
    <source>
        <strain evidence="2 3">ATCC 35681</strain>
    </source>
</reference>
<proteinExistence type="predicted"/>
<reference evidence="2 3" key="1">
    <citation type="submission" date="2015-03" db="EMBL/GenBank/DDBJ databases">
        <authorList>
            <person name="Abdul Halim M."/>
        </authorList>
    </citation>
    <scope>NUCLEOTIDE SEQUENCE [LARGE SCALE GENOMIC DNA]</scope>
    <source>
        <strain evidence="2 3">ATCC 35681</strain>
    </source>
</reference>
<dbReference type="OrthoDB" id="1871252at2"/>
<evidence type="ECO:0000313" key="3">
    <source>
        <dbReference type="Proteomes" id="UP000034189"/>
    </source>
</evidence>
<name>A0A0F7CH42_PAEDU</name>
<dbReference type="HOGENOM" id="CLU_019686_0_0_9"/>
<keyword evidence="2" id="KW-0648">Protein biosynthesis</keyword>
<protein>
    <submittedName>
        <fullName evidence="2">Transcription initiation factor TFIID</fullName>
    </submittedName>
</protein>
<gene>
    <name evidence="2" type="ORF">VK70_01680</name>
</gene>
<dbReference type="GO" id="GO:0003743">
    <property type="term" value="F:translation initiation factor activity"/>
    <property type="evidence" value="ECO:0007669"/>
    <property type="project" value="UniProtKB-KW"/>
</dbReference>
<dbReference type="EMBL" id="CP011114">
    <property type="protein sequence ID" value="AKG33460.1"/>
    <property type="molecule type" value="Genomic_DNA"/>
</dbReference>
<feature type="region of interest" description="Disordered" evidence="1">
    <location>
        <begin position="75"/>
        <end position="94"/>
    </location>
</feature>
<sequence>MIRSLAMHYAAEYAAREDRLQDQGDRRSSIHYPALFLFVGEKTAPAIRPVLDSCRRKWDNAGGVLAVHAVPEGWEAEESGGRKDDASFAGAGKPAYGGTAPGGVHDRSWVPASAVTDWLSGQVRTMILPRSEGRDPRTLRRDLYREFHGEQRYLAEMNTVLRRLTDGIADYGRLYSSFDVIHLSIITRVDDPLNVLLPEITLLTRAVLGQSFKSVQTDLFALISEREQAESFGLSSSVGLAFLRELEGMQAPDYEYTAPLLVTEDGLSIPVSHGPSPLFDLVYVLSDKNEHGTSPAGGMEDNYEIISHISLLKNVMRPSGGFGPEQAGYNNMAFKSGIRGSTGRQGYASAGFSGVKRPNRQIALAVLYSTFRRIREDMSRESRLSPRERLELLGLSPDSLRELARRLLPDKEGILEMTGLMSHGRPSYHELRRLSLREAEELIFGGGGEAYFQSNFASPAAKRLEAADPLREWAPLLASPDGANPGITFFQLAEWTADRDDAGSVLHGLRQHMAGLRAAIVSSREELELLYGDSVDRLPFQRVPLMDKRTVRNFIHYLFAEGYGAKYELLLLESELALCARLEAGLESLHSASVQRVKTMERLEEELKAAALDSIGRAESDIGRNIMEYYRIVTDEVIGEIEARRGLGALVSERYMGSMPDLLDQGIVTVLERLIEVCGREILTAEPFALSFEEELLRRANVAAAYDNREVLSKEELFRRLYRSLEEEAAIHVRLFEYTQEHRHEEKYFFGDSGSEFMRYALSADEKTRIYRLGYVHELRRSGVEKLNLMGGFHLEDLLYYRNGRIYYETYLQNGYELHGVDEESLPALR</sequence>
<accession>A0A0F7CH42</accession>
<evidence type="ECO:0000256" key="1">
    <source>
        <dbReference type="SAM" id="MobiDB-lite"/>
    </source>
</evidence>
<dbReference type="AlphaFoldDB" id="A0A0F7CH42"/>
<keyword evidence="2" id="KW-0396">Initiation factor</keyword>